<dbReference type="PANTHER" id="PTHR46401:SF2">
    <property type="entry name" value="GLYCOSYLTRANSFERASE WBBK-RELATED"/>
    <property type="match status" value="1"/>
</dbReference>
<comment type="caution">
    <text evidence="3">The sequence shown here is derived from an EMBL/GenBank/DDBJ whole genome shotgun (WGS) entry which is preliminary data.</text>
</comment>
<dbReference type="GO" id="GO:0009103">
    <property type="term" value="P:lipopolysaccharide biosynthetic process"/>
    <property type="evidence" value="ECO:0007669"/>
    <property type="project" value="TreeGrafter"/>
</dbReference>
<dbReference type="SUPFAM" id="SSF53756">
    <property type="entry name" value="UDP-Glycosyltransferase/glycogen phosphorylase"/>
    <property type="match status" value="1"/>
</dbReference>
<reference evidence="3 4" key="1">
    <citation type="journal article" date="2016" name="Nat. Commun.">
        <title>Thousands of microbial genomes shed light on interconnected biogeochemical processes in an aquifer system.</title>
        <authorList>
            <person name="Anantharaman K."/>
            <person name="Brown C.T."/>
            <person name="Hug L.A."/>
            <person name="Sharon I."/>
            <person name="Castelle C.J."/>
            <person name="Probst A.J."/>
            <person name="Thomas B.C."/>
            <person name="Singh A."/>
            <person name="Wilkins M.J."/>
            <person name="Karaoz U."/>
            <person name="Brodie E.L."/>
            <person name="Williams K.H."/>
            <person name="Hubbard S.S."/>
            <person name="Banfield J.F."/>
        </authorList>
    </citation>
    <scope>NUCLEOTIDE SEQUENCE [LARGE SCALE GENOMIC DNA]</scope>
</reference>
<evidence type="ECO:0000259" key="2">
    <source>
        <dbReference type="Pfam" id="PF00534"/>
    </source>
</evidence>
<dbReference type="Proteomes" id="UP000178099">
    <property type="component" value="Unassembled WGS sequence"/>
</dbReference>
<dbReference type="AlphaFoldDB" id="A0A1G2DH54"/>
<keyword evidence="1" id="KW-0808">Transferase</keyword>
<sequence>MRVCYFGIYNPSYSRNRILLSGLRQNGVEVVECVSRSNGIRKYVDLIKKHRALKRDYDVMVVGFPGYQVMLLAKFLGKKPIIFDCYSSLYDSEVWDRKLVRPRTPKALYYWFLDWAAMKLADVVLFDTNAHIEYASKEYGIKKEKFKKIWIGAVTDVFRPLPGKDESGIFTVMFYGTFIPLQGIEYIMEAAHLLSLEKIHFIIIGNGQEKKKICAYAEYLQLKNVEFIDYLPQEQIVMEAEKADIFLGIFGNTNKVQRVIPNKVYECLAMRKPVITADTPAIRELFSENELALVKTADGASLATGILRLRNERKTRSEIACNGYNKLSLYASPSPLGRQLRNIISEML</sequence>
<dbReference type="Pfam" id="PF00534">
    <property type="entry name" value="Glycos_transf_1"/>
    <property type="match status" value="1"/>
</dbReference>
<dbReference type="GO" id="GO:0016757">
    <property type="term" value="F:glycosyltransferase activity"/>
    <property type="evidence" value="ECO:0007669"/>
    <property type="project" value="InterPro"/>
</dbReference>
<protein>
    <recommendedName>
        <fullName evidence="2">Glycosyl transferase family 1 domain-containing protein</fullName>
    </recommendedName>
</protein>
<proteinExistence type="predicted"/>
<dbReference type="Gene3D" id="3.40.50.2000">
    <property type="entry name" value="Glycogen Phosphorylase B"/>
    <property type="match status" value="2"/>
</dbReference>
<evidence type="ECO:0000313" key="3">
    <source>
        <dbReference type="EMBL" id="OGZ12752.1"/>
    </source>
</evidence>
<organism evidence="3 4">
    <name type="scientific">Candidatus Lloydbacteria bacterium RIFCSPHIGHO2_02_FULL_51_22</name>
    <dbReference type="NCBI Taxonomy" id="1798663"/>
    <lineage>
        <taxon>Bacteria</taxon>
        <taxon>Candidatus Lloydiibacteriota</taxon>
    </lineage>
</organism>
<dbReference type="InterPro" id="IPR001296">
    <property type="entry name" value="Glyco_trans_1"/>
</dbReference>
<evidence type="ECO:0000256" key="1">
    <source>
        <dbReference type="ARBA" id="ARBA00022679"/>
    </source>
</evidence>
<gene>
    <name evidence="3" type="ORF">A3D67_03005</name>
</gene>
<name>A0A1G2DH54_9BACT</name>
<evidence type="ECO:0000313" key="4">
    <source>
        <dbReference type="Proteomes" id="UP000178099"/>
    </source>
</evidence>
<dbReference type="PANTHER" id="PTHR46401">
    <property type="entry name" value="GLYCOSYLTRANSFERASE WBBK-RELATED"/>
    <property type="match status" value="1"/>
</dbReference>
<accession>A0A1G2DH54</accession>
<feature type="domain" description="Glycosyl transferase family 1" evidence="2">
    <location>
        <begin position="171"/>
        <end position="325"/>
    </location>
</feature>
<dbReference type="EMBL" id="MHLN01000002">
    <property type="protein sequence ID" value="OGZ12752.1"/>
    <property type="molecule type" value="Genomic_DNA"/>
</dbReference>